<comment type="caution">
    <text evidence="2">The sequence shown here is derived from an EMBL/GenBank/DDBJ whole genome shotgun (WGS) entry which is preliminary data.</text>
</comment>
<dbReference type="NCBIfam" id="TIGR02623">
    <property type="entry name" value="G1P_cyt_trans"/>
    <property type="match status" value="1"/>
</dbReference>
<dbReference type="SUPFAM" id="SSF53448">
    <property type="entry name" value="Nucleotide-diphospho-sugar transferases"/>
    <property type="match status" value="1"/>
</dbReference>
<dbReference type="GO" id="GO:0009243">
    <property type="term" value="P:O antigen biosynthetic process"/>
    <property type="evidence" value="ECO:0007669"/>
    <property type="project" value="InterPro"/>
</dbReference>
<dbReference type="EMBL" id="JAAKZF010000049">
    <property type="protein sequence ID" value="NGO54319.1"/>
    <property type="molecule type" value="Genomic_DNA"/>
</dbReference>
<dbReference type="InterPro" id="IPR005835">
    <property type="entry name" value="NTP_transferase_dom"/>
</dbReference>
<feature type="domain" description="Nucleotidyl transferase" evidence="1">
    <location>
        <begin position="2"/>
        <end position="205"/>
    </location>
</feature>
<dbReference type="Gene3D" id="3.90.550.10">
    <property type="entry name" value="Spore Coat Polysaccharide Biosynthesis Protein SpsA, Chain A"/>
    <property type="match status" value="1"/>
</dbReference>
<keyword evidence="2" id="KW-0808">Transferase</keyword>
<gene>
    <name evidence="2" type="primary">rfbF</name>
    <name evidence="2" type="ORF">G6N73_24840</name>
</gene>
<proteinExistence type="predicted"/>
<keyword evidence="2" id="KW-0548">Nucleotidyltransferase</keyword>
<dbReference type="PANTHER" id="PTHR47183">
    <property type="entry name" value="GLUCOSE-1-PHOSPHATE CYTIDYLYLTRANSFERASE-RELATED"/>
    <property type="match status" value="1"/>
</dbReference>
<evidence type="ECO:0000313" key="3">
    <source>
        <dbReference type="Proteomes" id="UP001642900"/>
    </source>
</evidence>
<dbReference type="InterPro" id="IPR013446">
    <property type="entry name" value="G1P_cyt_trans-like"/>
</dbReference>
<name>A0A6G4WI93_9HYPH</name>
<dbReference type="PANTHER" id="PTHR47183:SF1">
    <property type="entry name" value="GLUCOSE-1-PHOSPHATE CYTIDYLYLTRANSFERASE"/>
    <property type="match status" value="1"/>
</dbReference>
<dbReference type="Proteomes" id="UP001642900">
    <property type="component" value="Unassembled WGS sequence"/>
</dbReference>
<dbReference type="RefSeq" id="WP_165032524.1">
    <property type="nucleotide sequence ID" value="NZ_JAAKZF010000049.1"/>
</dbReference>
<dbReference type="EC" id="2.7.7.33" evidence="2"/>
<protein>
    <submittedName>
        <fullName evidence="2">Glucose-1-phosphate cytidylyltransferase</fullName>
        <ecNumber evidence="2">2.7.7.33</ecNumber>
    </submittedName>
</protein>
<accession>A0A6G4WI93</accession>
<sequence length="280" mass="31204">MKVVLLAGGLGSRLAEETTRIPKPMVEIGGQPIIMHVMDIYSHWGFRDFVVAGGYKCMSIKAFFQNFHLSTADFTVALGSGFMTLKPTRPLDWNVSVVDTGISTMTGGRLLQLRDWIGDETFMVTYSDGLGNIDLEALLAFHRSHGRLATVTAVQPPARFGGLKLDGDRVAEFTEKVPTRETWINGGFFVFEPGVLDYIPGMNEPLEMSPLSNLAKDDQLFAFKHDGFWHPMDTIRDRDHLHALCDADTPPWLDFAPEYARRVPKIALSGDGRVHERVHG</sequence>
<keyword evidence="3" id="KW-1185">Reference proteome</keyword>
<evidence type="ECO:0000313" key="2">
    <source>
        <dbReference type="EMBL" id="NGO54319.1"/>
    </source>
</evidence>
<reference evidence="2 3" key="1">
    <citation type="submission" date="2020-02" db="EMBL/GenBank/DDBJ databases">
        <title>Genome sequence of strain CCNWXJ40-4.</title>
        <authorList>
            <person name="Gao J."/>
            <person name="Sun J."/>
        </authorList>
    </citation>
    <scope>NUCLEOTIDE SEQUENCE [LARGE SCALE GENOMIC DNA]</scope>
    <source>
        <strain evidence="2 3">CCNWXJ 40-4</strain>
    </source>
</reference>
<evidence type="ECO:0000259" key="1">
    <source>
        <dbReference type="Pfam" id="PF00483"/>
    </source>
</evidence>
<dbReference type="InterPro" id="IPR046981">
    <property type="entry name" value="G1P_cyt_trans"/>
</dbReference>
<dbReference type="AlphaFoldDB" id="A0A6G4WI93"/>
<dbReference type="Pfam" id="PF00483">
    <property type="entry name" value="NTP_transferase"/>
    <property type="match status" value="1"/>
</dbReference>
<dbReference type="GO" id="GO:0047343">
    <property type="term" value="F:glucose-1-phosphate cytidylyltransferase activity"/>
    <property type="evidence" value="ECO:0007669"/>
    <property type="project" value="UniProtKB-EC"/>
</dbReference>
<dbReference type="CDD" id="cd02524">
    <property type="entry name" value="G1P_cytidylyltransferase"/>
    <property type="match status" value="1"/>
</dbReference>
<dbReference type="InterPro" id="IPR029044">
    <property type="entry name" value="Nucleotide-diphossugar_trans"/>
</dbReference>
<organism evidence="2 3">
    <name type="scientific">Allomesorhizobium camelthorni</name>
    <dbReference type="NCBI Taxonomy" id="475069"/>
    <lineage>
        <taxon>Bacteria</taxon>
        <taxon>Pseudomonadati</taxon>
        <taxon>Pseudomonadota</taxon>
        <taxon>Alphaproteobacteria</taxon>
        <taxon>Hyphomicrobiales</taxon>
        <taxon>Phyllobacteriaceae</taxon>
        <taxon>Allomesorhizobium</taxon>
    </lineage>
</organism>